<dbReference type="SUPFAM" id="SSF103642">
    <property type="entry name" value="Sec-C motif"/>
    <property type="match status" value="1"/>
</dbReference>
<dbReference type="EMBL" id="NKUC01000103">
    <property type="protein sequence ID" value="PYD55374.1"/>
    <property type="molecule type" value="Genomic_DNA"/>
</dbReference>
<dbReference type="InterPro" id="IPR004027">
    <property type="entry name" value="SEC_C_motif"/>
</dbReference>
<organism evidence="1 2">
    <name type="scientific">Komagataeibacter xylinus</name>
    <name type="common">Gluconacetobacter xylinus</name>
    <dbReference type="NCBI Taxonomy" id="28448"/>
    <lineage>
        <taxon>Bacteria</taxon>
        <taxon>Pseudomonadati</taxon>
        <taxon>Pseudomonadota</taxon>
        <taxon>Alphaproteobacteria</taxon>
        <taxon>Acetobacterales</taxon>
        <taxon>Acetobacteraceae</taxon>
        <taxon>Komagataeibacter</taxon>
    </lineage>
</organism>
<proteinExistence type="predicted"/>
<evidence type="ECO:0000313" key="1">
    <source>
        <dbReference type="EMBL" id="PYD55374.1"/>
    </source>
</evidence>
<accession>A0A318PEJ0</accession>
<dbReference type="PANTHER" id="PTHR33747">
    <property type="entry name" value="UPF0225 PROTEIN SCO1677"/>
    <property type="match status" value="1"/>
</dbReference>
<evidence type="ECO:0008006" key="3">
    <source>
        <dbReference type="Google" id="ProtNLM"/>
    </source>
</evidence>
<dbReference type="Pfam" id="PF02810">
    <property type="entry name" value="SEC-C"/>
    <property type="match status" value="1"/>
</dbReference>
<reference evidence="1 2" key="1">
    <citation type="submission" date="2017-07" db="EMBL/GenBank/DDBJ databases">
        <title>A draft genome sequence of Komagataeibacter xylinus LMG 1515.</title>
        <authorList>
            <person name="Skraban J."/>
            <person name="Cleenwerck I."/>
            <person name="Vandamme P."/>
            <person name="Trcek J."/>
        </authorList>
    </citation>
    <scope>NUCLEOTIDE SEQUENCE [LARGE SCALE GENOMIC DNA]</scope>
    <source>
        <strain evidence="1 2">LMG 1515</strain>
    </source>
</reference>
<evidence type="ECO:0000313" key="2">
    <source>
        <dbReference type="Proteomes" id="UP000248257"/>
    </source>
</evidence>
<dbReference type="AlphaFoldDB" id="A0A318PEJ0"/>
<keyword evidence="2" id="KW-1185">Reference proteome</keyword>
<comment type="caution">
    <text evidence="1">The sequence shown here is derived from an EMBL/GenBank/DDBJ whole genome shotgun (WGS) entry which is preliminary data.</text>
</comment>
<dbReference type="PANTHER" id="PTHR33747:SF1">
    <property type="entry name" value="ADENYLATE CYCLASE-ASSOCIATED CAP C-TERMINAL DOMAIN-CONTAINING PROTEIN"/>
    <property type="match status" value="1"/>
</dbReference>
<dbReference type="Gene3D" id="3.10.450.50">
    <property type="match status" value="1"/>
</dbReference>
<dbReference type="Proteomes" id="UP000248257">
    <property type="component" value="Unassembled WGS sequence"/>
</dbReference>
<protein>
    <recommendedName>
        <fullName evidence="3">Preprotein translocase subunit SecA</fullName>
    </recommendedName>
</protein>
<gene>
    <name evidence="1" type="ORF">CFR75_16975</name>
</gene>
<sequence>MRTCSARLSDSMDQFSNVPAMSTKVGRNEPCPYGSGKKYKKCCGMN</sequence>
<name>A0A318PEJ0_KOMXY</name>